<sequence length="70" mass="7746">MNVVIERERIGTSPNYGKNSKGRNNLSGRKVALFAASAVEKDRRRLDPPDLLLMAAIAPEIEKISGFCIF</sequence>
<evidence type="ECO:0000313" key="1">
    <source>
        <dbReference type="EMBL" id="KAK5844472.1"/>
    </source>
</evidence>
<dbReference type="Proteomes" id="UP001358586">
    <property type="component" value="Chromosome 1"/>
</dbReference>
<dbReference type="EMBL" id="JARKNE010000001">
    <property type="protein sequence ID" value="KAK5844472.1"/>
    <property type="molecule type" value="Genomic_DNA"/>
</dbReference>
<keyword evidence="2" id="KW-1185">Reference proteome</keyword>
<organism evidence="1 2">
    <name type="scientific">Gossypium arboreum</name>
    <name type="common">Tree cotton</name>
    <name type="synonym">Gossypium nanking</name>
    <dbReference type="NCBI Taxonomy" id="29729"/>
    <lineage>
        <taxon>Eukaryota</taxon>
        <taxon>Viridiplantae</taxon>
        <taxon>Streptophyta</taxon>
        <taxon>Embryophyta</taxon>
        <taxon>Tracheophyta</taxon>
        <taxon>Spermatophyta</taxon>
        <taxon>Magnoliopsida</taxon>
        <taxon>eudicotyledons</taxon>
        <taxon>Gunneridae</taxon>
        <taxon>Pentapetalae</taxon>
        <taxon>rosids</taxon>
        <taxon>malvids</taxon>
        <taxon>Malvales</taxon>
        <taxon>Malvaceae</taxon>
        <taxon>Malvoideae</taxon>
        <taxon>Gossypium</taxon>
    </lineage>
</organism>
<gene>
    <name evidence="1" type="ORF">PVK06_000612</name>
</gene>
<accession>A0ABR0R001</accession>
<evidence type="ECO:0000313" key="2">
    <source>
        <dbReference type="Proteomes" id="UP001358586"/>
    </source>
</evidence>
<proteinExistence type="predicted"/>
<reference evidence="1 2" key="1">
    <citation type="submission" date="2023-03" db="EMBL/GenBank/DDBJ databases">
        <title>WGS of Gossypium arboreum.</title>
        <authorList>
            <person name="Yu D."/>
        </authorList>
    </citation>
    <scope>NUCLEOTIDE SEQUENCE [LARGE SCALE GENOMIC DNA]</scope>
    <source>
        <tissue evidence="1">Leaf</tissue>
    </source>
</reference>
<comment type="caution">
    <text evidence="1">The sequence shown here is derived from an EMBL/GenBank/DDBJ whole genome shotgun (WGS) entry which is preliminary data.</text>
</comment>
<name>A0ABR0R001_GOSAR</name>
<protein>
    <submittedName>
        <fullName evidence="1">Uncharacterized protein</fullName>
    </submittedName>
</protein>